<dbReference type="Proteomes" id="UP000198122">
    <property type="component" value="Unassembled WGS sequence"/>
</dbReference>
<dbReference type="SUPFAM" id="SSF140931">
    <property type="entry name" value="Fic-like"/>
    <property type="match status" value="1"/>
</dbReference>
<organism evidence="2 3">
    <name type="scientific">Kytococcus aerolatus</name>
    <dbReference type="NCBI Taxonomy" id="592308"/>
    <lineage>
        <taxon>Bacteria</taxon>
        <taxon>Bacillati</taxon>
        <taxon>Actinomycetota</taxon>
        <taxon>Actinomycetes</taxon>
        <taxon>Micrococcales</taxon>
        <taxon>Kytococcaceae</taxon>
        <taxon>Kytococcus</taxon>
    </lineage>
</organism>
<dbReference type="PROSITE" id="PS51459">
    <property type="entry name" value="FIDO"/>
    <property type="match status" value="1"/>
</dbReference>
<evidence type="ECO:0000313" key="2">
    <source>
        <dbReference type="EMBL" id="SNC73825.1"/>
    </source>
</evidence>
<dbReference type="AlphaFoldDB" id="A0A212U6D4"/>
<dbReference type="Gene3D" id="1.10.3290.10">
    <property type="entry name" value="Fido-like domain"/>
    <property type="match status" value="1"/>
</dbReference>
<name>A0A212U6D4_9MICO</name>
<proteinExistence type="predicted"/>
<reference evidence="2 3" key="1">
    <citation type="submission" date="2017-06" db="EMBL/GenBank/DDBJ databases">
        <authorList>
            <person name="Kim H.J."/>
            <person name="Triplett B.A."/>
        </authorList>
    </citation>
    <scope>NUCLEOTIDE SEQUENCE [LARGE SCALE GENOMIC DNA]</scope>
    <source>
        <strain evidence="2 3">DSM 22179</strain>
    </source>
</reference>
<dbReference type="EMBL" id="FYEZ01000003">
    <property type="protein sequence ID" value="SNC73825.1"/>
    <property type="molecule type" value="Genomic_DNA"/>
</dbReference>
<accession>A0A212U6D4</accession>
<dbReference type="InterPro" id="IPR036597">
    <property type="entry name" value="Fido-like_dom_sf"/>
</dbReference>
<evidence type="ECO:0000313" key="3">
    <source>
        <dbReference type="Proteomes" id="UP000198122"/>
    </source>
</evidence>
<dbReference type="InterPro" id="IPR003812">
    <property type="entry name" value="Fido"/>
</dbReference>
<gene>
    <name evidence="2" type="ORF">SAMN05445756_2163</name>
</gene>
<feature type="domain" description="Fido" evidence="1">
    <location>
        <begin position="131"/>
        <end position="276"/>
    </location>
</feature>
<protein>
    <submittedName>
        <fullName evidence="2">Fic/DOC family protein</fullName>
    </submittedName>
</protein>
<evidence type="ECO:0000259" key="1">
    <source>
        <dbReference type="PROSITE" id="PS51459"/>
    </source>
</evidence>
<sequence length="304" mass="31627">MGEFAHPAVGGAAYAVRMSTPLPAAPHPLMRLLELPGVAEGVDAAREACTRLRWHEAMRRRADECAVESRVQGAHASAALEGAEWPVDWVREAMAGVRPWSEDPDPVEPVVRGAVRATEEAAHLESLTASAPSQVLARLHLAAVRGVVADVDAGRPRHAGEPVRELTELGDPPPAEAVAPRLTGLTQVLTAPPEVPAVLVAAVAHAEVAVVRPFVRGNGLVARALERAVVRSRGLDPLGVAVVEAGHRPGGGVEYHGALAAYAGGTPEGVALWLRHAAESLEGAVRAGERVADAVRSGRVPQAG</sequence>
<keyword evidence="3" id="KW-1185">Reference proteome</keyword>